<evidence type="ECO:0000256" key="1">
    <source>
        <dbReference type="ARBA" id="ARBA00002523"/>
    </source>
</evidence>
<dbReference type="GO" id="GO:0005886">
    <property type="term" value="C:plasma membrane"/>
    <property type="evidence" value="ECO:0007669"/>
    <property type="project" value="UniProtKB-SubCell"/>
</dbReference>
<dbReference type="GO" id="GO:0098552">
    <property type="term" value="C:side of membrane"/>
    <property type="evidence" value="ECO:0007669"/>
    <property type="project" value="UniProtKB-KW"/>
</dbReference>
<evidence type="ECO:0000256" key="8">
    <source>
        <dbReference type="SAM" id="MobiDB-lite"/>
    </source>
</evidence>
<dbReference type="Pfam" id="PF10659">
    <property type="entry name" value="Trypan_glycop_C"/>
    <property type="match status" value="1"/>
</dbReference>
<evidence type="ECO:0000256" key="7">
    <source>
        <dbReference type="ARBA" id="ARBA00023288"/>
    </source>
</evidence>
<evidence type="ECO:0000256" key="5">
    <source>
        <dbReference type="ARBA" id="ARBA00023136"/>
    </source>
</evidence>
<keyword evidence="4" id="KW-0336">GPI-anchor</keyword>
<proteinExistence type="predicted"/>
<keyword evidence="3" id="KW-1003">Cell membrane</keyword>
<feature type="domain" description="Trypanosome variant surface glycoprotein C-terminal" evidence="9">
    <location>
        <begin position="89"/>
        <end position="171"/>
    </location>
</feature>
<evidence type="ECO:0000256" key="4">
    <source>
        <dbReference type="ARBA" id="ARBA00022622"/>
    </source>
</evidence>
<keyword evidence="7" id="KW-0449">Lipoprotein</keyword>
<sequence>MCVKLDSYTADTKAGLAKLTWLTKLKTLSSLLIQRAAYNTAQAELNKHLAAEKSQLEHLLVEPIKIATTEKTLGADGSASESPQNKKECDKHHGSPDNCTAANCNYDANAQDGKKCKPKPGKENTATGTGEGAAGGAAASTGCGSHFNYQTACEKMNEGKEKPVLHLERVKIMNLTRIQRNAEMVVFSSISNWH</sequence>
<dbReference type="VEuPathDB" id="TriTrypDB:Tb427_000191300"/>
<accession>A0A1V0FYV6</accession>
<dbReference type="AlphaFoldDB" id="A0A1V0FYV6"/>
<keyword evidence="5" id="KW-0472">Membrane</keyword>
<evidence type="ECO:0000256" key="6">
    <source>
        <dbReference type="ARBA" id="ARBA00023180"/>
    </source>
</evidence>
<keyword evidence="6" id="KW-0325">Glycoprotein</keyword>
<comment type="subcellular location">
    <subcellularLocation>
        <location evidence="2">Cell membrane</location>
        <topology evidence="2">Lipid-anchor</topology>
        <topology evidence="2">GPI-anchor</topology>
    </subcellularLocation>
</comment>
<evidence type="ECO:0000259" key="9">
    <source>
        <dbReference type="Pfam" id="PF10659"/>
    </source>
</evidence>
<comment type="function">
    <text evidence="1">VSG forms a coat on the surface of the parasite. The trypanosome evades the immune response of the host by expressing a series of antigenically distinct VSGs from an estimated 1000 VSG genes.</text>
</comment>
<reference evidence="10" key="1">
    <citation type="submission" date="2016-12" db="EMBL/GenBank/DDBJ databases">
        <title>Extending the VSGnome of Trypanosoma brucei strain TREU927.</title>
        <authorList>
            <person name="Cross G.A."/>
        </authorList>
    </citation>
    <scope>NUCLEOTIDE SEQUENCE</scope>
    <source>
        <strain evidence="10">Tb927.99.2062</strain>
    </source>
</reference>
<dbReference type="EMBL" id="KY404692">
    <property type="protein sequence ID" value="ARB50943.1"/>
    <property type="molecule type" value="Genomic_DNA"/>
</dbReference>
<feature type="region of interest" description="Disordered" evidence="8">
    <location>
        <begin position="72"/>
        <end position="95"/>
    </location>
</feature>
<organism evidence="10">
    <name type="scientific">Trypanosoma brucei</name>
    <dbReference type="NCBI Taxonomy" id="5691"/>
    <lineage>
        <taxon>Eukaryota</taxon>
        <taxon>Discoba</taxon>
        <taxon>Euglenozoa</taxon>
        <taxon>Kinetoplastea</taxon>
        <taxon>Metakinetoplastina</taxon>
        <taxon>Trypanosomatida</taxon>
        <taxon>Trypanosomatidae</taxon>
        <taxon>Trypanosoma</taxon>
    </lineage>
</organism>
<feature type="region of interest" description="Disordered" evidence="8">
    <location>
        <begin position="111"/>
        <end position="137"/>
    </location>
</feature>
<name>A0A1V0FYV6_9TRYP</name>
<feature type="compositionally biased region" description="Basic and acidic residues" evidence="8">
    <location>
        <begin position="84"/>
        <end position="95"/>
    </location>
</feature>
<protein>
    <submittedName>
        <fullName evidence="10">Variant surface glycoprotein</fullName>
    </submittedName>
</protein>
<evidence type="ECO:0000313" key="10">
    <source>
        <dbReference type="EMBL" id="ARB50943.1"/>
    </source>
</evidence>
<evidence type="ECO:0000256" key="2">
    <source>
        <dbReference type="ARBA" id="ARBA00004609"/>
    </source>
</evidence>
<dbReference type="InterPro" id="IPR019609">
    <property type="entry name" value="Variant_surf_glycoprt_trypan_C"/>
</dbReference>
<evidence type="ECO:0000256" key="3">
    <source>
        <dbReference type="ARBA" id="ARBA00022475"/>
    </source>
</evidence>